<accession>A0A8X6HDL4</accession>
<keyword evidence="2" id="KW-1185">Reference proteome</keyword>
<name>A0A8X6HDL4_TRICU</name>
<gene>
    <name evidence="1" type="ORF">TNCT_587441</name>
</gene>
<comment type="caution">
    <text evidence="1">The sequence shown here is derived from an EMBL/GenBank/DDBJ whole genome shotgun (WGS) entry which is preliminary data.</text>
</comment>
<dbReference type="EMBL" id="BMAO01037986">
    <property type="protein sequence ID" value="GFR21752.1"/>
    <property type="molecule type" value="Genomic_DNA"/>
</dbReference>
<protein>
    <submittedName>
        <fullName evidence="1">Uncharacterized protein</fullName>
    </submittedName>
</protein>
<sequence>MTHVNLPTCKSAQEEQSIPVQLPLDILKFLLRRRDLQALGPFPCPVEDKYRGYVNLRSQMEASLQQENKFAKWEWLGETAAVWSGHLDDEPRIMGIEYDEL</sequence>
<organism evidence="1 2">
    <name type="scientific">Trichonephila clavata</name>
    <name type="common">Joro spider</name>
    <name type="synonym">Nephila clavata</name>
    <dbReference type="NCBI Taxonomy" id="2740835"/>
    <lineage>
        <taxon>Eukaryota</taxon>
        <taxon>Metazoa</taxon>
        <taxon>Ecdysozoa</taxon>
        <taxon>Arthropoda</taxon>
        <taxon>Chelicerata</taxon>
        <taxon>Arachnida</taxon>
        <taxon>Araneae</taxon>
        <taxon>Araneomorphae</taxon>
        <taxon>Entelegynae</taxon>
        <taxon>Araneoidea</taxon>
        <taxon>Nephilidae</taxon>
        <taxon>Trichonephila</taxon>
    </lineage>
</organism>
<evidence type="ECO:0000313" key="2">
    <source>
        <dbReference type="Proteomes" id="UP000887116"/>
    </source>
</evidence>
<dbReference type="AlphaFoldDB" id="A0A8X6HDL4"/>
<reference evidence="1" key="1">
    <citation type="submission" date="2020-07" db="EMBL/GenBank/DDBJ databases">
        <title>Multicomponent nature underlies the extraordinary mechanical properties of spider dragline silk.</title>
        <authorList>
            <person name="Kono N."/>
            <person name="Nakamura H."/>
            <person name="Mori M."/>
            <person name="Yoshida Y."/>
            <person name="Ohtoshi R."/>
            <person name="Malay A.D."/>
            <person name="Moran D.A.P."/>
            <person name="Tomita M."/>
            <person name="Numata K."/>
            <person name="Arakawa K."/>
        </authorList>
    </citation>
    <scope>NUCLEOTIDE SEQUENCE</scope>
</reference>
<evidence type="ECO:0000313" key="1">
    <source>
        <dbReference type="EMBL" id="GFR21752.1"/>
    </source>
</evidence>
<dbReference type="Proteomes" id="UP000887116">
    <property type="component" value="Unassembled WGS sequence"/>
</dbReference>
<proteinExistence type="predicted"/>